<protein>
    <recommendedName>
        <fullName evidence="1">Transposase zinc-binding domain-containing protein</fullName>
    </recommendedName>
</protein>
<dbReference type="EMBL" id="QVEV01000086">
    <property type="protein sequence ID" value="RGC08202.1"/>
    <property type="molecule type" value="Genomic_DNA"/>
</dbReference>
<dbReference type="Pfam" id="PF14319">
    <property type="entry name" value="Zn_Tnp_IS91"/>
    <property type="match status" value="1"/>
</dbReference>
<proteinExistence type="predicted"/>
<dbReference type="InterPro" id="IPR026889">
    <property type="entry name" value="Zn_Tnp"/>
</dbReference>
<gene>
    <name evidence="2" type="ORF">DXA38_22305</name>
</gene>
<name>A0A3E2VCV9_CLOIN</name>
<dbReference type="AlphaFoldDB" id="A0A3E2VCV9"/>
<organism evidence="2 3">
    <name type="scientific">Clostridium innocuum</name>
    <dbReference type="NCBI Taxonomy" id="1522"/>
    <lineage>
        <taxon>Bacteria</taxon>
        <taxon>Bacillati</taxon>
        <taxon>Bacillota</taxon>
        <taxon>Clostridia</taxon>
        <taxon>Eubacteriales</taxon>
        <taxon>Clostridiaceae</taxon>
        <taxon>Clostridium</taxon>
    </lineage>
</organism>
<dbReference type="RefSeq" id="WP_117445045.1">
    <property type="nucleotide sequence ID" value="NZ_QVEV01000086.1"/>
</dbReference>
<evidence type="ECO:0000313" key="2">
    <source>
        <dbReference type="EMBL" id="RGC08202.1"/>
    </source>
</evidence>
<sequence>MNKDVCECCGHTEIHYNSCKNVNYPSCQAYDREVWIHKQSRFTLNVNYFLYNFIRFEYSGIDRS</sequence>
<reference evidence="2 3" key="1">
    <citation type="submission" date="2018-08" db="EMBL/GenBank/DDBJ databases">
        <title>A genome reference for cultivated species of the human gut microbiota.</title>
        <authorList>
            <person name="Zou Y."/>
            <person name="Xue W."/>
            <person name="Luo G."/>
        </authorList>
    </citation>
    <scope>NUCLEOTIDE SEQUENCE [LARGE SCALE GENOMIC DNA]</scope>
    <source>
        <strain evidence="2 3">OF01-2LB</strain>
    </source>
</reference>
<evidence type="ECO:0000259" key="1">
    <source>
        <dbReference type="Pfam" id="PF14319"/>
    </source>
</evidence>
<evidence type="ECO:0000313" key="3">
    <source>
        <dbReference type="Proteomes" id="UP000260025"/>
    </source>
</evidence>
<feature type="domain" description="Transposase zinc-binding" evidence="1">
    <location>
        <begin position="3"/>
        <end position="52"/>
    </location>
</feature>
<comment type="caution">
    <text evidence="2">The sequence shown here is derived from an EMBL/GenBank/DDBJ whole genome shotgun (WGS) entry which is preliminary data.</text>
</comment>
<dbReference type="OrthoDB" id="9791273at2"/>
<accession>A0A3E2VCV9</accession>
<dbReference type="Proteomes" id="UP000260025">
    <property type="component" value="Unassembled WGS sequence"/>
</dbReference>